<keyword evidence="5" id="KW-1185">Reference proteome</keyword>
<dbReference type="Gene3D" id="3.30.2310.20">
    <property type="entry name" value="RelE-like"/>
    <property type="match status" value="1"/>
</dbReference>
<reference evidence="4 5" key="1">
    <citation type="submission" date="2011-06" db="EMBL/GenBank/DDBJ databases">
        <title>Genomic sequence of Methylobacter tundripaludum SV96.</title>
        <authorList>
            <consortium name="US DOE Joint Genome Institute"/>
            <person name="Lucas S."/>
            <person name="Han J."/>
            <person name="Lapidus A."/>
            <person name="Cheng J.-F."/>
            <person name="Goodwin L."/>
            <person name="Pitluck S."/>
            <person name="Held B."/>
            <person name="Detter J.C."/>
            <person name="Han C."/>
            <person name="Tapia R."/>
            <person name="Land M."/>
            <person name="Hauser L."/>
            <person name="Kyrpides N."/>
            <person name="Ivanova N."/>
            <person name="Ovchinnikova G."/>
            <person name="Pagani I."/>
            <person name="Klotz M.G."/>
            <person name="Dispirito A.A."/>
            <person name="Murrell J.C."/>
            <person name="Dunfield P."/>
            <person name="Kalyuzhnaya M.G."/>
            <person name="Svenning M."/>
            <person name="Trotsenko Y.A."/>
            <person name="Stein L.Y."/>
            <person name="Woyke T."/>
        </authorList>
    </citation>
    <scope>NUCLEOTIDE SEQUENCE [LARGE SCALE GENOMIC DNA]</scope>
    <source>
        <strain evidence="5">ATCC BAA-1195 / DSM 17260 / SV96</strain>
    </source>
</reference>
<dbReference type="AlphaFoldDB" id="G3IXQ6"/>
<feature type="active site" description="Proton donor" evidence="3">
    <location>
        <position position="84"/>
    </location>
</feature>
<comment type="similarity">
    <text evidence="2">Belongs to the RelE toxin family. YafQ subfamily.</text>
</comment>
<evidence type="ECO:0000313" key="5">
    <source>
        <dbReference type="Proteomes" id="UP000004664"/>
    </source>
</evidence>
<name>G3IXQ6_METTV</name>
<dbReference type="STRING" id="697282.Mettu_2318"/>
<dbReference type="RefSeq" id="WP_006891681.1">
    <property type="nucleotide sequence ID" value="NZ_JH109152.1"/>
</dbReference>
<keyword evidence="1" id="KW-1277">Toxin-antitoxin system</keyword>
<dbReference type="PANTHER" id="PTHR40588:SF1">
    <property type="entry name" value="MRNA INTERFERASE TOXIN YAFQ"/>
    <property type="match status" value="1"/>
</dbReference>
<dbReference type="EMBL" id="JH109152">
    <property type="protein sequence ID" value="EGW23465.1"/>
    <property type="molecule type" value="Genomic_DNA"/>
</dbReference>
<dbReference type="NCBIfam" id="TIGR02385">
    <property type="entry name" value="RelE_StbE"/>
    <property type="match status" value="1"/>
</dbReference>
<dbReference type="FunFam" id="3.30.2310.20:FF:000003">
    <property type="entry name" value="Type II toxin-antitoxin system YafQ family toxin"/>
    <property type="match status" value="1"/>
</dbReference>
<gene>
    <name evidence="4" type="ORF">Mettu_2318</name>
</gene>
<dbReference type="InterPro" id="IPR007712">
    <property type="entry name" value="RelE/ParE_toxin"/>
</dbReference>
<dbReference type="HOGENOM" id="CLU_161929_4_1_6"/>
<evidence type="ECO:0008006" key="6">
    <source>
        <dbReference type="Google" id="ProtNLM"/>
    </source>
</evidence>
<evidence type="ECO:0000313" key="4">
    <source>
        <dbReference type="EMBL" id="EGW23465.1"/>
    </source>
</evidence>
<accession>G3IXQ6</accession>
<evidence type="ECO:0000256" key="1">
    <source>
        <dbReference type="ARBA" id="ARBA00022649"/>
    </source>
</evidence>
<dbReference type="InterPro" id="IPR004386">
    <property type="entry name" value="Toxin_YafQ-like"/>
</dbReference>
<dbReference type="GO" id="GO:0004521">
    <property type="term" value="F:RNA endonuclease activity"/>
    <property type="evidence" value="ECO:0007669"/>
    <property type="project" value="TreeGrafter"/>
</dbReference>
<dbReference type="GO" id="GO:0006415">
    <property type="term" value="P:translational termination"/>
    <property type="evidence" value="ECO:0007669"/>
    <property type="project" value="TreeGrafter"/>
</dbReference>
<proteinExistence type="inferred from homology"/>
<dbReference type="Pfam" id="PF15738">
    <property type="entry name" value="YafQ_toxin"/>
    <property type="match status" value="1"/>
</dbReference>
<protein>
    <recommendedName>
        <fullName evidence="6">mRNA interferase YafQ</fullName>
    </recommendedName>
</protein>
<dbReference type="PANTHER" id="PTHR40588">
    <property type="entry name" value="MRNA INTERFERASE TOXIN YAFQ"/>
    <property type="match status" value="1"/>
</dbReference>
<dbReference type="OrthoDB" id="7030467at2"/>
<dbReference type="Proteomes" id="UP000004664">
    <property type="component" value="Unassembled WGS sequence"/>
</dbReference>
<sequence length="90" mass="10402">MLNPIHSSQFKRDVKVAKKRGKDMDKLRALLILLLEEKPLPAEYLDHPLKGNWNGYRDSHLEPDWLLIYRIAGDDLYLGRTGSHADIFSS</sequence>
<evidence type="ECO:0000256" key="3">
    <source>
        <dbReference type="PIRSR" id="PIRSR006156-1"/>
    </source>
</evidence>
<dbReference type="PIRSF" id="PIRSF006156">
    <property type="entry name" value="YafQ"/>
    <property type="match status" value="1"/>
</dbReference>
<dbReference type="InterPro" id="IPR035093">
    <property type="entry name" value="RelE/ParE_toxin_dom_sf"/>
</dbReference>
<dbReference type="GO" id="GO:0006402">
    <property type="term" value="P:mRNA catabolic process"/>
    <property type="evidence" value="ECO:0007669"/>
    <property type="project" value="TreeGrafter"/>
</dbReference>
<dbReference type="SUPFAM" id="SSF143011">
    <property type="entry name" value="RelE-like"/>
    <property type="match status" value="1"/>
</dbReference>
<dbReference type="eggNOG" id="COG3041">
    <property type="taxonomic scope" value="Bacteria"/>
</dbReference>
<organism evidence="4 5">
    <name type="scientific">Methylobacter tundripaludum (strain ATCC BAA-1195 / DSM 17260 / SV96)</name>
    <dbReference type="NCBI Taxonomy" id="697282"/>
    <lineage>
        <taxon>Bacteria</taxon>
        <taxon>Pseudomonadati</taxon>
        <taxon>Pseudomonadota</taxon>
        <taxon>Gammaproteobacteria</taxon>
        <taxon>Methylococcales</taxon>
        <taxon>Methylococcaceae</taxon>
        <taxon>Methylobacter</taxon>
    </lineage>
</organism>
<evidence type="ECO:0000256" key="2">
    <source>
        <dbReference type="ARBA" id="ARBA00061366"/>
    </source>
</evidence>